<dbReference type="AlphaFoldDB" id="A0A5E7HMW6"/>
<accession>A0A5E7HMW6</accession>
<feature type="region of interest" description="Disordered" evidence="1">
    <location>
        <begin position="61"/>
        <end position="81"/>
    </location>
</feature>
<dbReference type="EC" id="1.2.1.26" evidence="2"/>
<organism evidence="2 3">
    <name type="scientific">Pseudomonas fluorescens</name>
    <dbReference type="NCBI Taxonomy" id="294"/>
    <lineage>
        <taxon>Bacteria</taxon>
        <taxon>Pseudomonadati</taxon>
        <taxon>Pseudomonadota</taxon>
        <taxon>Gammaproteobacteria</taxon>
        <taxon>Pseudomonadales</taxon>
        <taxon>Pseudomonadaceae</taxon>
        <taxon>Pseudomonas</taxon>
    </lineage>
</organism>
<dbReference type="Gene3D" id="3.40.309.10">
    <property type="entry name" value="Aldehyde Dehydrogenase, Chain A, domain 2"/>
    <property type="match status" value="1"/>
</dbReference>
<evidence type="ECO:0000313" key="2">
    <source>
        <dbReference type="EMBL" id="VVO61723.1"/>
    </source>
</evidence>
<dbReference type="Proteomes" id="UP000326067">
    <property type="component" value="Unassembled WGS sequence"/>
</dbReference>
<keyword evidence="2" id="KW-0560">Oxidoreductase</keyword>
<proteinExistence type="predicted"/>
<protein>
    <submittedName>
        <fullName evidence="2">Alpha-ketoglutaric semialdehyde dehydrogenase</fullName>
        <ecNumber evidence="2">1.2.1.26</ecNumber>
    </submittedName>
</protein>
<dbReference type="InterPro" id="IPR016161">
    <property type="entry name" value="Ald_DH/histidinol_DH"/>
</dbReference>
<dbReference type="GO" id="GO:0047533">
    <property type="term" value="F:2,5-dioxovalerate dehydrogenase (NADP+) activity"/>
    <property type="evidence" value="ECO:0007669"/>
    <property type="project" value="UniProtKB-EC"/>
</dbReference>
<dbReference type="InterPro" id="IPR016163">
    <property type="entry name" value="Ald_DH_C"/>
</dbReference>
<evidence type="ECO:0000313" key="3">
    <source>
        <dbReference type="Proteomes" id="UP000326067"/>
    </source>
</evidence>
<dbReference type="SUPFAM" id="SSF53720">
    <property type="entry name" value="ALDH-like"/>
    <property type="match status" value="1"/>
</dbReference>
<dbReference type="EMBL" id="CABVIC010000001">
    <property type="protein sequence ID" value="VVO61723.1"/>
    <property type="molecule type" value="Genomic_DNA"/>
</dbReference>
<reference evidence="2 3" key="1">
    <citation type="submission" date="2019-09" db="EMBL/GenBank/DDBJ databases">
        <authorList>
            <person name="Chandra G."/>
            <person name="Truman W A."/>
        </authorList>
    </citation>
    <scope>NUCLEOTIDE SEQUENCE [LARGE SCALE GENOMIC DNA]</scope>
    <source>
        <strain evidence="2">PS847</strain>
    </source>
</reference>
<evidence type="ECO:0000256" key="1">
    <source>
        <dbReference type="SAM" id="MobiDB-lite"/>
    </source>
</evidence>
<gene>
    <name evidence="2" type="ORF">PS847_00831</name>
</gene>
<sequence length="81" mass="8563">MSVDDEAQLLAVARSLRGQLSAALHLEDCELALARQLLPVLERRTGRIVVNAFAHPQEVTDATVDGGPFSATSPAASPRLA</sequence>
<name>A0A5E7HMW6_PSEFL</name>